<organism evidence="1">
    <name type="scientific">Gaeavirus sp</name>
    <dbReference type="NCBI Taxonomy" id="2487767"/>
    <lineage>
        <taxon>Viruses</taxon>
        <taxon>Varidnaviria</taxon>
        <taxon>Bamfordvirae</taxon>
        <taxon>Nucleocytoviricota</taxon>
        <taxon>Megaviricetes</taxon>
        <taxon>Imitervirales</taxon>
        <taxon>Mimiviridae</taxon>
        <taxon>Klosneuvirinae</taxon>
    </lineage>
</organism>
<reference evidence="1" key="1">
    <citation type="submission" date="2018-10" db="EMBL/GenBank/DDBJ databases">
        <title>Hidden diversity of soil giant viruses.</title>
        <authorList>
            <person name="Schulz F."/>
            <person name="Alteio L."/>
            <person name="Goudeau D."/>
            <person name="Ryan E.M."/>
            <person name="Malmstrom R.R."/>
            <person name="Blanchard J."/>
            <person name="Woyke T."/>
        </authorList>
    </citation>
    <scope>NUCLEOTIDE SEQUENCE</scope>
    <source>
        <strain evidence="1">GAV1</strain>
    </source>
</reference>
<evidence type="ECO:0000313" key="1">
    <source>
        <dbReference type="EMBL" id="AYV80168.1"/>
    </source>
</evidence>
<proteinExistence type="predicted"/>
<gene>
    <name evidence="1" type="ORF">Gaeavirus13_10</name>
</gene>
<name>A0A3G4ZZ35_9VIRU</name>
<dbReference type="EMBL" id="MK072211">
    <property type="protein sequence ID" value="AYV80168.1"/>
    <property type="molecule type" value="Genomic_DNA"/>
</dbReference>
<sequence>MANVKITLYIEASVNTNDFVEYWDAIAKFYRIYENDIVESLIWSDEITSPSWEDLQHANKHKYINKYINQYAFPSLISKHVLDNNIKNKIVIFSTGTTPYHLIAAARYIMGDYFVAKICHQITSKSIPDISIINLFHAGNNTYVAFLDYMFEYVAMKRICHSLIHVLNTVHIDENYEEKFDVIESLLNRILITEFENECRLNLIQSYWFMFTNLILVMKKRLVEEQEIRNLNRYSLMLTIRNFLKDGLLDKAIAMYNVIDSTDDNGLLTNRYIDAKVKHLISVCSGIKHFASTVRGYDDIIRFADENIAEVRTAVVEIKESETNYPYECPIMMTNGVAQIMVIEPEHPIFEQPDNQILGAILEHPLSIVNYPDVVAKIKNSISQCISADITQLNINPFTRQKLLGMIPLGLSQKDIEHGNLTIEAMFTSKIDNRYIHLYFVVIWYLINRGDFEFLNDIKSQVKEHMMFRLINYNSLGSICRLNYVPHDITMWYCVNLIGIGSLGRTLAKYHSFDLITMFDIVKEFGYPVSDHATKHVDRLRVLLSMLEIYNMNMFDFRCRIKCLIMCGIRTNVKLPNKTSVGDAFSSWIPVDGLASEQQVSEILDTFPSYYKKLYVDELVGLASKIDMASNVYYLVLPTDWIPNVTCLRLSIRRFSVHTYGEYCICPATFRPYYNITYLREYFDTITGSEMYFEYFMKYNAFPSSESLLMCCLYKYMGSHVLPSDIKEWTDYIVRIHEPIIKLIDDKNMSYDDVKQIYKASDVLSIRIVLEDEYLESIVSDKLSKFEHKYLDSIS</sequence>
<protein>
    <submittedName>
        <fullName evidence="1">Uncharacterized protein</fullName>
    </submittedName>
</protein>
<accession>A0A3G4ZZ35</accession>